<dbReference type="AlphaFoldDB" id="A0A1I2FTQ6"/>
<gene>
    <name evidence="1" type="ORF">SAMN05216167_12756</name>
</gene>
<reference evidence="1 2" key="1">
    <citation type="submission" date="2016-10" db="EMBL/GenBank/DDBJ databases">
        <authorList>
            <person name="de Groot N.N."/>
        </authorList>
    </citation>
    <scope>NUCLEOTIDE SEQUENCE [LARGE SCALE GENOMIC DNA]</scope>
    <source>
        <strain evidence="1 2">DSM 26130</strain>
    </source>
</reference>
<evidence type="ECO:0008006" key="3">
    <source>
        <dbReference type="Google" id="ProtNLM"/>
    </source>
</evidence>
<sequence>MVALYLFVCSLLTPRIDSTPPVDTTRPSHFFIKPAFNLDFRDSFLESQHVNVWGINAGIQYGPKRHQLTLGYYWINYATYLRLINWQRDAARRINLDYYTRTDLWYVSLMYWWNLTNNKKWMVSFPVEVGGGIAYALPLNLRQETPVDRSRRSFFVPLQAGVYGQWKATRWVGLSAQIGYRVSIFQTAINQNFNGSYYSIGVTIYPALVTDLWRWVKKKDRISPIHPPKPRTP</sequence>
<dbReference type="STRING" id="662367.SAMN05216167_12756"/>
<name>A0A1I2FTQ6_9BACT</name>
<accession>A0A1I2FTQ6</accession>
<evidence type="ECO:0000313" key="1">
    <source>
        <dbReference type="EMBL" id="SFF08199.1"/>
    </source>
</evidence>
<keyword evidence="2" id="KW-1185">Reference proteome</keyword>
<dbReference type="RefSeq" id="WP_093833951.1">
    <property type="nucleotide sequence ID" value="NZ_FOLQ01000027.1"/>
</dbReference>
<protein>
    <recommendedName>
        <fullName evidence="3">Outer membrane protein beta-barrel domain-containing protein</fullName>
    </recommendedName>
</protein>
<dbReference type="Proteomes" id="UP000198598">
    <property type="component" value="Unassembled WGS sequence"/>
</dbReference>
<dbReference type="OrthoDB" id="1369748at2"/>
<evidence type="ECO:0000313" key="2">
    <source>
        <dbReference type="Proteomes" id="UP000198598"/>
    </source>
</evidence>
<proteinExistence type="predicted"/>
<organism evidence="1 2">
    <name type="scientific">Spirosoma endophyticum</name>
    <dbReference type="NCBI Taxonomy" id="662367"/>
    <lineage>
        <taxon>Bacteria</taxon>
        <taxon>Pseudomonadati</taxon>
        <taxon>Bacteroidota</taxon>
        <taxon>Cytophagia</taxon>
        <taxon>Cytophagales</taxon>
        <taxon>Cytophagaceae</taxon>
        <taxon>Spirosoma</taxon>
    </lineage>
</organism>
<dbReference type="EMBL" id="FOLQ01000027">
    <property type="protein sequence ID" value="SFF08199.1"/>
    <property type="molecule type" value="Genomic_DNA"/>
</dbReference>